<dbReference type="EMBL" id="MLYV02001335">
    <property type="protein sequence ID" value="PSR70682.1"/>
    <property type="molecule type" value="Genomic_DNA"/>
</dbReference>
<accession>A0A2R6NFA4</accession>
<dbReference type="AlphaFoldDB" id="A0A2R6NFA4"/>
<gene>
    <name evidence="1" type="ORF">PHLCEN_2v13412</name>
</gene>
<sequence length="165" mass="18461">MVSQWNHSLPVGRSTSTQNPESLWIERDLLYINGVPTDCACGTAVKSIQTAHILIIQGEVIQLRIGFDPNGTRGPDQGYESSLEVQPTNKSERYDLLTPSVKTNEGELGRVPCYAMDNDKYVIEEMIWELYLLSNGNNFGMVHCPADDRTIRLYDDAILVAIVND</sequence>
<dbReference type="Proteomes" id="UP000186601">
    <property type="component" value="Unassembled WGS sequence"/>
</dbReference>
<comment type="caution">
    <text evidence="1">The sequence shown here is derived from an EMBL/GenBank/DDBJ whole genome shotgun (WGS) entry which is preliminary data.</text>
</comment>
<reference evidence="1 2" key="1">
    <citation type="submission" date="2018-02" db="EMBL/GenBank/DDBJ databases">
        <title>Genome sequence of the basidiomycete white-rot fungus Phlebia centrifuga.</title>
        <authorList>
            <person name="Granchi Z."/>
            <person name="Peng M."/>
            <person name="de Vries R.P."/>
            <person name="Hilden K."/>
            <person name="Makela M.R."/>
            <person name="Grigoriev I."/>
            <person name="Riley R."/>
        </authorList>
    </citation>
    <scope>NUCLEOTIDE SEQUENCE [LARGE SCALE GENOMIC DNA]</scope>
    <source>
        <strain evidence="1 2">FBCC195</strain>
    </source>
</reference>
<keyword evidence="2" id="KW-1185">Reference proteome</keyword>
<protein>
    <submittedName>
        <fullName evidence="1">Uncharacterized protein</fullName>
    </submittedName>
</protein>
<proteinExistence type="predicted"/>
<organism evidence="1 2">
    <name type="scientific">Hermanssonia centrifuga</name>
    <dbReference type="NCBI Taxonomy" id="98765"/>
    <lineage>
        <taxon>Eukaryota</taxon>
        <taxon>Fungi</taxon>
        <taxon>Dikarya</taxon>
        <taxon>Basidiomycota</taxon>
        <taxon>Agaricomycotina</taxon>
        <taxon>Agaricomycetes</taxon>
        <taxon>Polyporales</taxon>
        <taxon>Meruliaceae</taxon>
        <taxon>Hermanssonia</taxon>
    </lineage>
</organism>
<name>A0A2R6NFA4_9APHY</name>
<evidence type="ECO:0000313" key="2">
    <source>
        <dbReference type="Proteomes" id="UP000186601"/>
    </source>
</evidence>
<evidence type="ECO:0000313" key="1">
    <source>
        <dbReference type="EMBL" id="PSR70682.1"/>
    </source>
</evidence>